<evidence type="ECO:0000259" key="5">
    <source>
        <dbReference type="PROSITE" id="PS51194"/>
    </source>
</evidence>
<dbReference type="SMART" id="SM00490">
    <property type="entry name" value="HELICc"/>
    <property type="match status" value="1"/>
</dbReference>
<dbReference type="SUPFAM" id="SSF52540">
    <property type="entry name" value="P-loop containing nucleoside triphosphate hydrolases"/>
    <property type="match status" value="2"/>
</dbReference>
<evidence type="ECO:0000259" key="3">
    <source>
        <dbReference type="PROSITE" id="PS50966"/>
    </source>
</evidence>
<feature type="domain" description="SWIM-type" evidence="3">
    <location>
        <begin position="49"/>
        <end position="83"/>
    </location>
</feature>
<protein>
    <submittedName>
        <fullName evidence="6">SNF2-related protein</fullName>
    </submittedName>
</protein>
<evidence type="ECO:0000256" key="1">
    <source>
        <dbReference type="ARBA" id="ARBA00022801"/>
    </source>
</evidence>
<dbReference type="Pfam" id="PF00176">
    <property type="entry name" value="SNF2-rel_dom"/>
    <property type="match status" value="1"/>
</dbReference>
<dbReference type="PROSITE" id="PS51192">
    <property type="entry name" value="HELICASE_ATP_BIND_1"/>
    <property type="match status" value="1"/>
</dbReference>
<dbReference type="Gene3D" id="3.40.50.300">
    <property type="entry name" value="P-loop containing nucleotide triphosphate hydrolases"/>
    <property type="match status" value="1"/>
</dbReference>
<dbReference type="PANTHER" id="PTHR10799">
    <property type="entry name" value="SNF2/RAD54 HELICASE FAMILY"/>
    <property type="match status" value="1"/>
</dbReference>
<proteinExistence type="predicted"/>
<keyword evidence="2" id="KW-0863">Zinc-finger</keyword>
<dbReference type="Gene3D" id="3.40.50.10810">
    <property type="entry name" value="Tandem AAA-ATPase domain"/>
    <property type="match status" value="1"/>
</dbReference>
<dbReference type="Pfam" id="PF00271">
    <property type="entry name" value="Helicase_C"/>
    <property type="match status" value="1"/>
</dbReference>
<dbReference type="InterPro" id="IPR007527">
    <property type="entry name" value="Znf_SWIM"/>
</dbReference>
<dbReference type="InterPro" id="IPR000330">
    <property type="entry name" value="SNF2_N"/>
</dbReference>
<dbReference type="InterPro" id="IPR014001">
    <property type="entry name" value="Helicase_ATP-bd"/>
</dbReference>
<feature type="domain" description="Helicase ATP-binding" evidence="4">
    <location>
        <begin position="635"/>
        <end position="795"/>
    </location>
</feature>
<reference evidence="6 7" key="1">
    <citation type="submission" date="2024-07" db="EMBL/GenBank/DDBJ databases">
        <title>Draft Genome Sequence of Ferrimicrobium acidiphilum Strain YE2023, Isolated from a Pulp of Bioleach Reactor.</title>
        <authorList>
            <person name="Elkina Y.A."/>
            <person name="Bulaeva A.G."/>
            <person name="Beletsky A.V."/>
            <person name="Mardanov A.V."/>
        </authorList>
    </citation>
    <scope>NUCLEOTIDE SEQUENCE [LARGE SCALE GENOMIC DNA]</scope>
    <source>
        <strain evidence="6 7">YE2023</strain>
    </source>
</reference>
<evidence type="ECO:0000313" key="6">
    <source>
        <dbReference type="EMBL" id="MEX6430769.1"/>
    </source>
</evidence>
<sequence length="1090" mass="121310">MNFSIEDATNYFGDREIQKGRGYLDRVTLESVTEGSIVARVQGTLPSPYRTVIHFASDRMLSICTCPVSSRCKHGAAVMLVAMKTPSSASGPDIRVRAREWLDTLQQAVAPSPVEQQSASSVAVVLWKILPAEGWLPPRLVCFRGRQLADGTVSDKREPWKSFRNVLAVRPRFVSDTDFEAIKLLLLDSSRAGDYHLDFFSLEGVSAPRVLELLAETGRLFGEDDGTVPMHFGEPRHGELRWRVLRSGEQVPVLDVGSPNTWCLPSKNELLYVDRSASEFGRVVTEQSHDLIAAILRAPALNPVEAKSAKELLQRCEHPIALPSEAPTKTLPQVKEPLVPTIVVSSLALPPPSAPRSLRAGDGYIDFAHIEFHYGDVVVHANDHAEIVETDDRRTVRLVRSSRAEKKALREIAKLGFEELAPTTVKLLGNQANRVAYGYASPNRWEQFLGKVAPELRSKGWQVEIDPEFRYYHSTVSAWHVDIETNESGWLDLELGITVDGERVDLGKVLVELFARDPRWLTPGGLATIADDDLIFLKAPDLPRVGVDARRLKHIVGTLIDLFSKPSDRLRLSAFDAARVRALIDESPWDTTGLDKVLGLAGSKLAHEGPKLLEAPMGLKATLRPYQLEGLSWLQFLREHDLGGILADDMGLGKTLQTLAHILTEKRAGRLSTPVLVVVPTSLINTWQDEASRFTPDLKVLTLHGPDRRSFFPSIVDYDLVLTTYALVWRDIAVLKEQIFELLVLDEAQNVKNSTAKASVAIRQLKTTHRLCLSGTPIENHLLELWAQFDILLPGFLGDRSTFREIWSTPIEVHQDLGRLEVLAKRVRPFILRRTKSEVAAELPAKTVVVQAVEMERAQHDLYESVRATMDKRIRDEIVNRGIERSHIVILDALLKLRQVCCDPRLLKSRTAKRVASSSKLVALMEMIPELLAEGRRILLFSQFTEMLDLIASELKKAKIAFVTLRGDTKDRRTPVDRFQAGEVPLFLISLKAGGVGLNLTAADTVIHYDPWWNPAAEDQATDRAHRIGQTKPVFVYKLIVAGSIEEKIVALQGRKAQLAAGVLDEAQSSAVKFGEDDLASLLSPLPARH</sequence>
<comment type="caution">
    <text evidence="6">The sequence shown here is derived from an EMBL/GenBank/DDBJ whole genome shotgun (WGS) entry which is preliminary data.</text>
</comment>
<dbReference type="EMBL" id="JBFSHR010000081">
    <property type="protein sequence ID" value="MEX6430769.1"/>
    <property type="molecule type" value="Genomic_DNA"/>
</dbReference>
<organism evidence="6 7">
    <name type="scientific">Ferrimicrobium acidiphilum</name>
    <dbReference type="NCBI Taxonomy" id="121039"/>
    <lineage>
        <taxon>Bacteria</taxon>
        <taxon>Bacillati</taxon>
        <taxon>Actinomycetota</taxon>
        <taxon>Acidimicrobiia</taxon>
        <taxon>Acidimicrobiales</taxon>
        <taxon>Acidimicrobiaceae</taxon>
        <taxon>Ferrimicrobium</taxon>
    </lineage>
</organism>
<dbReference type="Proteomes" id="UP001560267">
    <property type="component" value="Unassembled WGS sequence"/>
</dbReference>
<evidence type="ECO:0000256" key="2">
    <source>
        <dbReference type="PROSITE-ProRule" id="PRU00325"/>
    </source>
</evidence>
<evidence type="ECO:0000313" key="7">
    <source>
        <dbReference type="Proteomes" id="UP001560267"/>
    </source>
</evidence>
<keyword evidence="2" id="KW-0479">Metal-binding</keyword>
<feature type="domain" description="Helicase C-terminal" evidence="5">
    <location>
        <begin position="920"/>
        <end position="1080"/>
    </location>
</feature>
<dbReference type="CDD" id="cd18012">
    <property type="entry name" value="DEXQc_arch_SWI2_SNF2"/>
    <property type="match status" value="1"/>
</dbReference>
<dbReference type="InterPro" id="IPR001650">
    <property type="entry name" value="Helicase_C-like"/>
</dbReference>
<accession>A0ABV3Y8K1</accession>
<keyword evidence="7" id="KW-1185">Reference proteome</keyword>
<dbReference type="CDD" id="cd18793">
    <property type="entry name" value="SF2_C_SNF"/>
    <property type="match status" value="1"/>
</dbReference>
<keyword evidence="2" id="KW-0862">Zinc</keyword>
<dbReference type="InterPro" id="IPR038718">
    <property type="entry name" value="SNF2-like_sf"/>
</dbReference>
<gene>
    <name evidence="6" type="ORF">AB6A68_13130</name>
</gene>
<dbReference type="InterPro" id="IPR027417">
    <property type="entry name" value="P-loop_NTPase"/>
</dbReference>
<name>A0ABV3Y8K1_9ACTN</name>
<dbReference type="SMART" id="SM00487">
    <property type="entry name" value="DEXDc"/>
    <property type="match status" value="1"/>
</dbReference>
<keyword evidence="1" id="KW-0378">Hydrolase</keyword>
<dbReference type="InterPro" id="IPR049730">
    <property type="entry name" value="SNF2/RAD54-like_C"/>
</dbReference>
<evidence type="ECO:0000259" key="4">
    <source>
        <dbReference type="PROSITE" id="PS51192"/>
    </source>
</evidence>
<dbReference type="PROSITE" id="PS51194">
    <property type="entry name" value="HELICASE_CTER"/>
    <property type="match status" value="1"/>
</dbReference>
<dbReference type="PROSITE" id="PS50966">
    <property type="entry name" value="ZF_SWIM"/>
    <property type="match status" value="1"/>
</dbReference>